<name>A0A9P4M872_9PEZI</name>
<protein>
    <submittedName>
        <fullName evidence="2">Glycogen debranching enzyme</fullName>
    </submittedName>
</protein>
<proteinExistence type="predicted"/>
<dbReference type="OrthoDB" id="2591256at2759"/>
<feature type="signal peptide" evidence="1">
    <location>
        <begin position="1"/>
        <end position="23"/>
    </location>
</feature>
<dbReference type="EMBL" id="ML978123">
    <property type="protein sequence ID" value="KAF2101396.1"/>
    <property type="molecule type" value="Genomic_DNA"/>
</dbReference>
<dbReference type="Proteomes" id="UP000799772">
    <property type="component" value="Unassembled WGS sequence"/>
</dbReference>
<accession>A0A9P4M872</accession>
<keyword evidence="3" id="KW-1185">Reference proteome</keyword>
<dbReference type="AlphaFoldDB" id="A0A9P4M872"/>
<reference evidence="2" key="1">
    <citation type="journal article" date="2020" name="Stud. Mycol.">
        <title>101 Dothideomycetes genomes: a test case for predicting lifestyles and emergence of pathogens.</title>
        <authorList>
            <person name="Haridas S."/>
            <person name="Albert R."/>
            <person name="Binder M."/>
            <person name="Bloem J."/>
            <person name="Labutti K."/>
            <person name="Salamov A."/>
            <person name="Andreopoulos B."/>
            <person name="Baker S."/>
            <person name="Barry K."/>
            <person name="Bills G."/>
            <person name="Bluhm B."/>
            <person name="Cannon C."/>
            <person name="Castanera R."/>
            <person name="Culley D."/>
            <person name="Daum C."/>
            <person name="Ezra D."/>
            <person name="Gonzalez J."/>
            <person name="Henrissat B."/>
            <person name="Kuo A."/>
            <person name="Liang C."/>
            <person name="Lipzen A."/>
            <person name="Lutzoni F."/>
            <person name="Magnuson J."/>
            <person name="Mondo S."/>
            <person name="Nolan M."/>
            <person name="Ohm R."/>
            <person name="Pangilinan J."/>
            <person name="Park H.-J."/>
            <person name="Ramirez L."/>
            <person name="Alfaro M."/>
            <person name="Sun H."/>
            <person name="Tritt A."/>
            <person name="Yoshinaga Y."/>
            <person name="Zwiers L.-H."/>
            <person name="Turgeon B."/>
            <person name="Goodwin S."/>
            <person name="Spatafora J."/>
            <person name="Crous P."/>
            <person name="Grigoriev I."/>
        </authorList>
    </citation>
    <scope>NUCLEOTIDE SEQUENCE</scope>
    <source>
        <strain evidence="2">CBS 133067</strain>
    </source>
</reference>
<gene>
    <name evidence="2" type="ORF">NA57DRAFT_64207</name>
</gene>
<comment type="caution">
    <text evidence="2">The sequence shown here is derived from an EMBL/GenBank/DDBJ whole genome shotgun (WGS) entry which is preliminary data.</text>
</comment>
<evidence type="ECO:0000313" key="3">
    <source>
        <dbReference type="Proteomes" id="UP000799772"/>
    </source>
</evidence>
<sequence>MMRQWVKATLAALLLSSFDIAVASPQAEGLKPCGDAFYLPSKLSDPPYENYFYSDCRNISSQVVVTSPQPDSNLTIIGPRLLVAWPAGNSGVLAYLQPTNGKNGSLGIGLENFTSIQQPLMPIYESGVGKNPVVGVSGLLRVNSSARMDIAILGSIRTIRDFTEGPSILVPKIQDAIKYTEIRGGGVVLDRLWLDNVTTTTLSFSPTSKSGNDRMRIDNRTVFFNPGTYVFNASFNYPQLEQLTRQEVLNPASQSLISQNVDQTTSLSFLSYTNKLLAGAWRFLTYFGRDSMIATLLLQPVLSTGEGGAIEAVIGAALQRVNRTDGSVCHEETIGDYATYLNKQMNITSTMNQCDYKMIDSDYYLPVLMNNYFVATSIGKQRAKSFLSSPATAYFPTINKGLTYADTARITAEKIMNTSAPFAASGGQTKGNLVHLKEGQIVGQWRDSTYGIGGGRIPYDVNTALVPAALRAIASLSEAGFFPEHPTWKDDAARYAKVWEDNTLHFFEVDVPVSQAKSLVQNYVSGSKLPFPSDSSLINGTVKFHGLSLEGNNGQSVVRVMNSDDCFRHFLLNTTNDDQLSAFLNQTAEHILNPFPVGLSTDVGMLIANPAYGDNPVYAANWTNNAYHGTVVWGWPLAMMAAGLERQLERCSSSSKPAFCGDSTVFNKVKGAYNHLWDLIDANSNQLSQEVWSWQYRDGKFEQFALGSLPPPPGQSPTESDIRQLWSLTFLSVKRNEGLK</sequence>
<evidence type="ECO:0000313" key="2">
    <source>
        <dbReference type="EMBL" id="KAF2101396.1"/>
    </source>
</evidence>
<evidence type="ECO:0000256" key="1">
    <source>
        <dbReference type="SAM" id="SignalP"/>
    </source>
</evidence>
<keyword evidence="1" id="KW-0732">Signal</keyword>
<organism evidence="2 3">
    <name type="scientific">Rhizodiscina lignyota</name>
    <dbReference type="NCBI Taxonomy" id="1504668"/>
    <lineage>
        <taxon>Eukaryota</taxon>
        <taxon>Fungi</taxon>
        <taxon>Dikarya</taxon>
        <taxon>Ascomycota</taxon>
        <taxon>Pezizomycotina</taxon>
        <taxon>Dothideomycetes</taxon>
        <taxon>Pleosporomycetidae</taxon>
        <taxon>Aulographales</taxon>
        <taxon>Rhizodiscinaceae</taxon>
        <taxon>Rhizodiscina</taxon>
    </lineage>
</organism>
<feature type="chain" id="PRO_5040349107" evidence="1">
    <location>
        <begin position="24"/>
        <end position="740"/>
    </location>
</feature>